<feature type="active site" description="Proton acceptor" evidence="7">
    <location>
        <position position="169"/>
    </location>
</feature>
<dbReference type="Proteomes" id="UP000643610">
    <property type="component" value="Unassembled WGS sequence"/>
</dbReference>
<comment type="catalytic activity">
    <reaction evidence="7 8">
        <text>D-glyceraldehyde 3-phosphate = dihydroxyacetone phosphate</text>
        <dbReference type="Rhea" id="RHEA:18585"/>
        <dbReference type="ChEBI" id="CHEBI:57642"/>
        <dbReference type="ChEBI" id="CHEBI:59776"/>
        <dbReference type="EC" id="5.3.1.1"/>
    </reaction>
</comment>
<sequence length="251" mass="26706">MAQQRRTLIAGNWKMNGSLSANSALLGELSGASIASACEVLVCVPFVYIPQCEVFLAKTQIAFGAQDVSPHQSGAYTGEISPAMLADFSCKYAIVGHSERRAYHHESNELVAQKALQSLRSNIYPIVCVGETLEQREAGKTNEVVVAQLQAVMDVLDEGALARIVVAYEPVWAIGTGKTATPEMAQDVHAVLRKTLAVRSDFAAEKVRILYGGSMKPENAKELLAMPDIDGGLIGGASLKAVDFLSIVAAA</sequence>
<evidence type="ECO:0000256" key="2">
    <source>
        <dbReference type="ARBA" id="ARBA00007422"/>
    </source>
</evidence>
<comment type="pathway">
    <text evidence="7 8">Carbohydrate degradation; glycolysis; D-glyceraldehyde 3-phosphate from glycerone phosphate: step 1/1.</text>
</comment>
<dbReference type="InterPro" id="IPR020861">
    <property type="entry name" value="Triosephosphate_isomerase_AS"/>
</dbReference>
<gene>
    <name evidence="7" type="primary">tpiA</name>
    <name evidence="9" type="ORF">H8K33_04750</name>
</gene>
<evidence type="ECO:0000313" key="9">
    <source>
        <dbReference type="EMBL" id="MBC3830807.1"/>
    </source>
</evidence>
<dbReference type="PROSITE" id="PS51440">
    <property type="entry name" value="TIM_2"/>
    <property type="match status" value="1"/>
</dbReference>
<dbReference type="InterPro" id="IPR013785">
    <property type="entry name" value="Aldolase_TIM"/>
</dbReference>
<comment type="pathway">
    <text evidence="7 8">Carbohydrate biosynthesis; gluconeogenesis.</text>
</comment>
<protein>
    <recommendedName>
        <fullName evidence="7 8">Triosephosphate isomerase</fullName>
        <shortName evidence="7">TIM</shortName>
        <shortName evidence="7">TPI</shortName>
        <ecNumber evidence="7 8">5.3.1.1</ecNumber>
    </recommendedName>
    <alternativeName>
        <fullName evidence="7">Triose-phosphate isomerase</fullName>
    </alternativeName>
</protein>
<feature type="binding site" evidence="7">
    <location>
        <position position="214"/>
    </location>
    <ligand>
        <name>substrate</name>
    </ligand>
</feature>
<keyword evidence="4 7" id="KW-0963">Cytoplasm</keyword>
<evidence type="ECO:0000256" key="1">
    <source>
        <dbReference type="ARBA" id="ARBA00004939"/>
    </source>
</evidence>
<dbReference type="PANTHER" id="PTHR21139:SF42">
    <property type="entry name" value="TRIOSEPHOSPHATE ISOMERASE"/>
    <property type="match status" value="1"/>
</dbReference>
<evidence type="ECO:0000313" key="10">
    <source>
        <dbReference type="Proteomes" id="UP000643610"/>
    </source>
</evidence>
<dbReference type="CDD" id="cd00311">
    <property type="entry name" value="TIM"/>
    <property type="match status" value="1"/>
</dbReference>
<comment type="function">
    <text evidence="7">Involved in the gluconeogenesis. Catalyzes stereospecifically the conversion of dihydroxyacetone phosphate (DHAP) to D-glyceraldehyde-3-phosphate (G3P).</text>
</comment>
<comment type="caution">
    <text evidence="9">The sequence shown here is derived from an EMBL/GenBank/DDBJ whole genome shotgun (WGS) entry which is preliminary data.</text>
</comment>
<dbReference type="RefSeq" id="WP_186889864.1">
    <property type="nucleotide sequence ID" value="NZ_JACOFU010000002.1"/>
</dbReference>
<dbReference type="PROSITE" id="PS00171">
    <property type="entry name" value="TIM_1"/>
    <property type="match status" value="1"/>
</dbReference>
<feature type="active site" description="Electrophile" evidence="7">
    <location>
        <position position="97"/>
    </location>
</feature>
<keyword evidence="10" id="KW-1185">Reference proteome</keyword>
<keyword evidence="3 7" id="KW-0312">Gluconeogenesis</keyword>
<evidence type="ECO:0000256" key="3">
    <source>
        <dbReference type="ARBA" id="ARBA00022432"/>
    </source>
</evidence>
<proteinExistence type="inferred from homology"/>
<comment type="similarity">
    <text evidence="2 7 8">Belongs to the triosephosphate isomerase family.</text>
</comment>
<dbReference type="InterPro" id="IPR000652">
    <property type="entry name" value="Triosephosphate_isomerase"/>
</dbReference>
<dbReference type="PANTHER" id="PTHR21139">
    <property type="entry name" value="TRIOSEPHOSPHATE ISOMERASE"/>
    <property type="match status" value="1"/>
</dbReference>
<dbReference type="HAMAP" id="MF_00147_B">
    <property type="entry name" value="TIM_B"/>
    <property type="match status" value="1"/>
</dbReference>
<name>A0ABR6XMR7_9BURK</name>
<evidence type="ECO:0000256" key="4">
    <source>
        <dbReference type="ARBA" id="ARBA00022490"/>
    </source>
</evidence>
<reference evidence="9 10" key="1">
    <citation type="submission" date="2020-08" db="EMBL/GenBank/DDBJ databases">
        <title>Novel species isolated from subtropical streams in China.</title>
        <authorList>
            <person name="Lu H."/>
        </authorList>
    </citation>
    <scope>NUCLEOTIDE SEQUENCE [LARGE SCALE GENOMIC DNA]</scope>
    <source>
        <strain evidence="9 10">KCTC 52442</strain>
    </source>
</reference>
<dbReference type="SUPFAM" id="SSF51351">
    <property type="entry name" value="Triosephosphate isomerase (TIM)"/>
    <property type="match status" value="1"/>
</dbReference>
<comment type="subunit">
    <text evidence="7 8">Homodimer.</text>
</comment>
<feature type="binding site" evidence="7">
    <location>
        <position position="175"/>
    </location>
    <ligand>
        <name>substrate</name>
    </ligand>
</feature>
<accession>A0ABR6XMR7</accession>
<feature type="binding site" evidence="7">
    <location>
        <begin position="235"/>
        <end position="236"/>
    </location>
    <ligand>
        <name>substrate</name>
    </ligand>
</feature>
<dbReference type="EMBL" id="JACOFU010000002">
    <property type="protein sequence ID" value="MBC3830807.1"/>
    <property type="molecule type" value="Genomic_DNA"/>
</dbReference>
<evidence type="ECO:0000256" key="6">
    <source>
        <dbReference type="ARBA" id="ARBA00023235"/>
    </source>
</evidence>
<evidence type="ECO:0000256" key="7">
    <source>
        <dbReference type="HAMAP-Rule" id="MF_00147"/>
    </source>
</evidence>
<evidence type="ECO:0000256" key="8">
    <source>
        <dbReference type="RuleBase" id="RU363013"/>
    </source>
</evidence>
<feature type="binding site" evidence="7">
    <location>
        <begin position="12"/>
        <end position="14"/>
    </location>
    <ligand>
        <name>substrate</name>
    </ligand>
</feature>
<dbReference type="InterPro" id="IPR035990">
    <property type="entry name" value="TIM_sf"/>
</dbReference>
<comment type="pathway">
    <text evidence="1">Carbohydrate metabolism; erythritol degradation.</text>
</comment>
<organism evidence="9 10">
    <name type="scientific">Undibacterium amnicola</name>
    <dbReference type="NCBI Taxonomy" id="1834038"/>
    <lineage>
        <taxon>Bacteria</taxon>
        <taxon>Pseudomonadati</taxon>
        <taxon>Pseudomonadota</taxon>
        <taxon>Betaproteobacteria</taxon>
        <taxon>Burkholderiales</taxon>
        <taxon>Oxalobacteraceae</taxon>
        <taxon>Undibacterium</taxon>
    </lineage>
</organism>
<dbReference type="EC" id="5.3.1.1" evidence="7 8"/>
<comment type="subcellular location">
    <subcellularLocation>
        <location evidence="7 8">Cytoplasm</location>
    </subcellularLocation>
</comment>
<dbReference type="InterPro" id="IPR022896">
    <property type="entry name" value="TrioseP_Isoase_bac/euk"/>
</dbReference>
<keyword evidence="5 7" id="KW-0324">Glycolysis</keyword>
<keyword evidence="6 7" id="KW-0413">Isomerase</keyword>
<dbReference type="GO" id="GO:0004807">
    <property type="term" value="F:triose-phosphate isomerase activity"/>
    <property type="evidence" value="ECO:0007669"/>
    <property type="project" value="UniProtKB-EC"/>
</dbReference>
<dbReference type="NCBIfam" id="TIGR00419">
    <property type="entry name" value="tim"/>
    <property type="match status" value="1"/>
</dbReference>
<evidence type="ECO:0000256" key="5">
    <source>
        <dbReference type="ARBA" id="ARBA00023152"/>
    </source>
</evidence>
<dbReference type="Gene3D" id="3.20.20.70">
    <property type="entry name" value="Aldolase class I"/>
    <property type="match status" value="1"/>
</dbReference>
<dbReference type="Pfam" id="PF00121">
    <property type="entry name" value="TIM"/>
    <property type="match status" value="1"/>
</dbReference>